<evidence type="ECO:0000256" key="1">
    <source>
        <dbReference type="ARBA" id="ARBA00022679"/>
    </source>
</evidence>
<feature type="binding site" evidence="4">
    <location>
        <position position="200"/>
    </location>
    <ligand>
        <name>1D-myo-inositol 2-(L-cysteinylamino)-2-deoxy-alpha-D-glucopyranoside</name>
        <dbReference type="ChEBI" id="CHEBI:58887"/>
    </ligand>
</feature>
<comment type="caution">
    <text evidence="4">Lacks conserved residue(s) required for the propagation of feature annotation.</text>
</comment>
<evidence type="ECO:0000313" key="7">
    <source>
        <dbReference type="EMBL" id="UQN31598.1"/>
    </source>
</evidence>
<evidence type="ECO:0000256" key="5">
    <source>
        <dbReference type="SAM" id="MobiDB-lite"/>
    </source>
</evidence>
<evidence type="ECO:0000256" key="2">
    <source>
        <dbReference type="ARBA" id="ARBA00022737"/>
    </source>
</evidence>
<keyword evidence="3 4" id="KW-0012">Acyltransferase</keyword>
<dbReference type="EMBL" id="CP097218">
    <property type="protein sequence ID" value="UQN31598.1"/>
    <property type="molecule type" value="Genomic_DNA"/>
</dbReference>
<dbReference type="RefSeq" id="WP_249481039.1">
    <property type="nucleotide sequence ID" value="NZ_CP097218.1"/>
</dbReference>
<feature type="compositionally biased region" description="Low complexity" evidence="5">
    <location>
        <begin position="324"/>
        <end position="347"/>
    </location>
</feature>
<keyword evidence="2 4" id="KW-0677">Repeat</keyword>
<feature type="domain" description="N-acetyltransferase" evidence="6">
    <location>
        <begin position="173"/>
        <end position="330"/>
    </location>
</feature>
<dbReference type="EC" id="2.3.1.189" evidence="4"/>
<feature type="binding site" evidence="4">
    <location>
        <begin position="102"/>
        <end position="107"/>
    </location>
    <ligand>
        <name>acetyl-CoA</name>
        <dbReference type="ChEBI" id="CHEBI:57288"/>
        <label>1</label>
    </ligand>
</feature>
<dbReference type="Pfam" id="PF00583">
    <property type="entry name" value="Acetyltransf_1"/>
    <property type="match status" value="1"/>
</dbReference>
<dbReference type="CDD" id="cd04301">
    <property type="entry name" value="NAT_SF"/>
    <property type="match status" value="2"/>
</dbReference>
<dbReference type="Proteomes" id="UP001055868">
    <property type="component" value="Chromosome"/>
</dbReference>
<feature type="binding site" evidence="4">
    <location>
        <position position="291"/>
    </location>
    <ligand>
        <name>1D-myo-inositol 2-(L-cysteinylamino)-2-deoxy-alpha-D-glucopyranoside</name>
        <dbReference type="ChEBI" id="CHEBI:58887"/>
    </ligand>
</feature>
<dbReference type="HAMAP" id="MF_01698">
    <property type="entry name" value="MshD"/>
    <property type="match status" value="1"/>
</dbReference>
<dbReference type="InterPro" id="IPR000182">
    <property type="entry name" value="GNAT_dom"/>
</dbReference>
<accession>A0ABY4NDA1</accession>
<keyword evidence="1 4" id="KW-0808">Transferase</keyword>
<feature type="region of interest" description="Disordered" evidence="5">
    <location>
        <begin position="50"/>
        <end position="75"/>
    </location>
</feature>
<evidence type="ECO:0000256" key="4">
    <source>
        <dbReference type="HAMAP-Rule" id="MF_01698"/>
    </source>
</evidence>
<dbReference type="PANTHER" id="PTHR43877">
    <property type="entry name" value="AMINOALKYLPHOSPHONATE N-ACETYLTRANSFERASE-RELATED-RELATED"/>
    <property type="match status" value="1"/>
</dbReference>
<dbReference type="Gene3D" id="3.40.630.30">
    <property type="match status" value="1"/>
</dbReference>
<comment type="catalytic activity">
    <reaction evidence="4">
        <text>1D-myo-inositol 2-(L-cysteinylamino)-2-deoxy-alpha-D-glucopyranoside + acetyl-CoA = mycothiol + CoA + H(+)</text>
        <dbReference type="Rhea" id="RHEA:26172"/>
        <dbReference type="ChEBI" id="CHEBI:15378"/>
        <dbReference type="ChEBI" id="CHEBI:16768"/>
        <dbReference type="ChEBI" id="CHEBI:57287"/>
        <dbReference type="ChEBI" id="CHEBI:57288"/>
        <dbReference type="ChEBI" id="CHEBI:58887"/>
        <dbReference type="EC" id="2.3.1.189"/>
    </reaction>
</comment>
<comment type="similarity">
    <text evidence="4">Belongs to the acetyltransferase family. MshD subfamily.</text>
</comment>
<feature type="binding site" evidence="4">
    <location>
        <position position="33"/>
    </location>
    <ligand>
        <name>1D-myo-inositol 2-(L-cysteinylamino)-2-deoxy-alpha-D-glucopyranoside</name>
        <dbReference type="ChEBI" id="CHEBI:58887"/>
    </ligand>
</feature>
<organism evidence="7 8">
    <name type="scientific">Brachybacterium kimchii</name>
    <dbReference type="NCBI Taxonomy" id="2942909"/>
    <lineage>
        <taxon>Bacteria</taxon>
        <taxon>Bacillati</taxon>
        <taxon>Actinomycetota</taxon>
        <taxon>Actinomycetes</taxon>
        <taxon>Micrococcales</taxon>
        <taxon>Dermabacteraceae</taxon>
        <taxon>Brachybacterium</taxon>
    </lineage>
</organism>
<evidence type="ECO:0000259" key="6">
    <source>
        <dbReference type="PROSITE" id="PS51186"/>
    </source>
</evidence>
<feature type="region of interest" description="Disordered" evidence="5">
    <location>
        <begin position="319"/>
        <end position="347"/>
    </location>
</feature>
<feature type="binding site" evidence="4">
    <location>
        <begin position="257"/>
        <end position="259"/>
    </location>
    <ligand>
        <name>acetyl-CoA</name>
        <dbReference type="ChEBI" id="CHEBI:57288"/>
        <label>2</label>
    </ligand>
</feature>
<dbReference type="SUPFAM" id="SSF55729">
    <property type="entry name" value="Acyl-CoA N-acyltransferases (Nat)"/>
    <property type="match status" value="1"/>
</dbReference>
<dbReference type="InterPro" id="IPR017813">
    <property type="entry name" value="Mycothiol_AcTrfase"/>
</dbReference>
<dbReference type="InterPro" id="IPR016181">
    <property type="entry name" value="Acyl_CoA_acyltransferase"/>
</dbReference>
<evidence type="ECO:0000256" key="3">
    <source>
        <dbReference type="ARBA" id="ARBA00023315"/>
    </source>
</evidence>
<protein>
    <recommendedName>
        <fullName evidence="4">Mycothiol acetyltransferase</fullName>
        <shortName evidence="4">MSH acetyltransferase</shortName>
        <ecNumber evidence="4">2.3.1.189</ecNumber>
    </recommendedName>
    <alternativeName>
        <fullName evidence="4">Mycothiol synthase</fullName>
    </alternativeName>
</protein>
<comment type="function">
    <text evidence="4">Catalyzes the transfer of acetyl from acetyl-CoA to desacetylmycothiol (Cys-GlcN-Ins) to form mycothiol.</text>
</comment>
<gene>
    <name evidence="4 7" type="primary">mshD</name>
    <name evidence="7" type="ORF">M4486_10105</name>
</gene>
<name>A0ABY4NDA1_9MICO</name>
<comment type="subunit">
    <text evidence="4">Monomer.</text>
</comment>
<dbReference type="PANTHER" id="PTHR43877:SF2">
    <property type="entry name" value="AMINOALKYLPHOSPHONATE N-ACETYLTRANSFERASE-RELATED"/>
    <property type="match status" value="1"/>
</dbReference>
<feature type="binding site" evidence="4">
    <location>
        <position position="239"/>
    </location>
    <ligand>
        <name>1D-myo-inositol 2-(L-cysteinylamino)-2-deoxy-alpha-D-glucopyranoside</name>
        <dbReference type="ChEBI" id="CHEBI:58887"/>
    </ligand>
</feature>
<dbReference type="GO" id="GO:0035447">
    <property type="term" value="F:mycothiol synthase activity"/>
    <property type="evidence" value="ECO:0007669"/>
    <property type="project" value="UniProtKB-EC"/>
</dbReference>
<evidence type="ECO:0000313" key="8">
    <source>
        <dbReference type="Proteomes" id="UP001055868"/>
    </source>
</evidence>
<dbReference type="InterPro" id="IPR050832">
    <property type="entry name" value="Bact_Acetyltransf"/>
</dbReference>
<dbReference type="PROSITE" id="PS51186">
    <property type="entry name" value="GNAT"/>
    <property type="match status" value="2"/>
</dbReference>
<sequence>MIVTDELRPAQRPAVDLLLERTRAHDGVAALDEAALFALHAERADGTLHLLLSDPSSDSPDSPGSPDSAGSSGSSALPRVLAYASVLPDGTAQGAVEPGARRRGLGSQLLDAVLERRPDAGIWAHGALDASVAFLRERGFEPVRELLTMRRVLVEGADAAAEIPAREPRDAAIELDAFDPARDADAWVRVNARAFAGHPEQGRLTRADLDERMAQPWFRAEDLHVARRGDELLGFVWVKREEPEEPRSAPDAEIYAVGTDPEAAGQGVAGALLSRALRALAADGVGAATLYVEGDNTPALGLYEHLGFDVSGRDLQFRRAREVGPSGPAEASDPAAPSSAPSDATNA</sequence>
<proteinExistence type="inferred from homology"/>
<keyword evidence="8" id="KW-1185">Reference proteome</keyword>
<feature type="domain" description="N-acetyltransferase" evidence="6">
    <location>
        <begin position="23"/>
        <end position="170"/>
    </location>
</feature>
<reference evidence="7" key="1">
    <citation type="submission" date="2022-05" db="EMBL/GenBank/DDBJ databases">
        <title>Genomic analysis of Brachybacterium sp. CBA3104.</title>
        <authorList>
            <person name="Roh S.W."/>
            <person name="Kim Y.B."/>
            <person name="Kim Y."/>
        </authorList>
    </citation>
    <scope>NUCLEOTIDE SEQUENCE</scope>
    <source>
        <strain evidence="7">CBA3104</strain>
    </source>
</reference>
<feature type="binding site" evidence="4">
    <location>
        <position position="253"/>
    </location>
    <ligand>
        <name>1D-myo-inositol 2-(L-cysteinylamino)-2-deoxy-alpha-D-glucopyranoside</name>
        <dbReference type="ChEBI" id="CHEBI:58887"/>
    </ligand>
</feature>
<dbReference type="NCBIfam" id="TIGR03448">
    <property type="entry name" value="mycothiol_MshD"/>
    <property type="match status" value="1"/>
</dbReference>